<proteinExistence type="predicted"/>
<dbReference type="EMBL" id="MLYV02000538">
    <property type="protein sequence ID" value="PSR84296.1"/>
    <property type="molecule type" value="Genomic_DNA"/>
</dbReference>
<name>A0A2R6P2C4_9APHY</name>
<dbReference type="AlphaFoldDB" id="A0A2R6P2C4"/>
<reference evidence="1 2" key="1">
    <citation type="submission" date="2018-02" db="EMBL/GenBank/DDBJ databases">
        <title>Genome sequence of the basidiomycete white-rot fungus Phlebia centrifuga.</title>
        <authorList>
            <person name="Granchi Z."/>
            <person name="Peng M."/>
            <person name="de Vries R.P."/>
            <person name="Hilden K."/>
            <person name="Makela M.R."/>
            <person name="Grigoriev I."/>
            <person name="Riley R."/>
        </authorList>
    </citation>
    <scope>NUCLEOTIDE SEQUENCE [LARGE SCALE GENOMIC DNA]</scope>
    <source>
        <strain evidence="1 2">FBCC195</strain>
    </source>
</reference>
<keyword evidence="2" id="KW-1185">Reference proteome</keyword>
<accession>A0A2R6P2C4</accession>
<organism evidence="1 2">
    <name type="scientific">Hermanssonia centrifuga</name>
    <dbReference type="NCBI Taxonomy" id="98765"/>
    <lineage>
        <taxon>Eukaryota</taxon>
        <taxon>Fungi</taxon>
        <taxon>Dikarya</taxon>
        <taxon>Basidiomycota</taxon>
        <taxon>Agaricomycotina</taxon>
        <taxon>Agaricomycetes</taxon>
        <taxon>Polyporales</taxon>
        <taxon>Meruliaceae</taxon>
        <taxon>Hermanssonia</taxon>
    </lineage>
</organism>
<sequence length="57" mass="6448">MHAFGLIQIGDLPERRSEGKIGYFTNVLVDMSQPSTSSEIATEYQAEYVLWAGPWEQ</sequence>
<evidence type="ECO:0000313" key="1">
    <source>
        <dbReference type="EMBL" id="PSR84296.1"/>
    </source>
</evidence>
<comment type="caution">
    <text evidence="1">The sequence shown here is derived from an EMBL/GenBank/DDBJ whole genome shotgun (WGS) entry which is preliminary data.</text>
</comment>
<dbReference type="Proteomes" id="UP000186601">
    <property type="component" value="Unassembled WGS sequence"/>
</dbReference>
<protein>
    <submittedName>
        <fullName evidence="1">Uncharacterized protein</fullName>
    </submittedName>
</protein>
<gene>
    <name evidence="1" type="ORF">PHLCEN_2v5465</name>
</gene>
<evidence type="ECO:0000313" key="2">
    <source>
        <dbReference type="Proteomes" id="UP000186601"/>
    </source>
</evidence>